<dbReference type="AlphaFoldDB" id="K4KIV9"/>
<dbReference type="InterPro" id="IPR027417">
    <property type="entry name" value="P-loop_NTPase"/>
</dbReference>
<feature type="compositionally biased region" description="Basic and acidic residues" evidence="3">
    <location>
        <begin position="137"/>
        <end position="147"/>
    </location>
</feature>
<dbReference type="KEGG" id="saga:M5M_08895"/>
<dbReference type="OrthoDB" id="9775724at2"/>
<proteinExistence type="predicted"/>
<dbReference type="Proteomes" id="UP000000466">
    <property type="component" value="Chromosome"/>
</dbReference>
<keyword evidence="1" id="KW-0547">Nucleotide-binding</keyword>
<dbReference type="EMBL" id="CP003746">
    <property type="protein sequence ID" value="AFU98966.1"/>
    <property type="molecule type" value="Genomic_DNA"/>
</dbReference>
<dbReference type="Gene3D" id="3.40.50.300">
    <property type="entry name" value="P-loop containing nucleotide triphosphate hydrolases"/>
    <property type="match status" value="1"/>
</dbReference>
<evidence type="ECO:0000313" key="5">
    <source>
        <dbReference type="Proteomes" id="UP000000466"/>
    </source>
</evidence>
<dbReference type="Gene3D" id="1.25.40.10">
    <property type="entry name" value="Tetratricopeptide repeat domain"/>
    <property type="match status" value="1"/>
</dbReference>
<dbReference type="PANTHER" id="PTHR32309:SF13">
    <property type="entry name" value="FERRIC ENTEROBACTIN TRANSPORT PROTEIN FEPE"/>
    <property type="match status" value="1"/>
</dbReference>
<accession>K4KIV9</accession>
<dbReference type="HOGENOM" id="CLU_688666_0_0_6"/>
<evidence type="ECO:0000313" key="4">
    <source>
        <dbReference type="EMBL" id="AFU98966.1"/>
    </source>
</evidence>
<gene>
    <name evidence="4" type="ordered locus">M5M_08895</name>
</gene>
<organism evidence="4 5">
    <name type="scientific">Simiduia agarivorans (strain DSM 21679 / JCM 13881 / BCRC 17597 / SA1)</name>
    <dbReference type="NCBI Taxonomy" id="1117647"/>
    <lineage>
        <taxon>Bacteria</taxon>
        <taxon>Pseudomonadati</taxon>
        <taxon>Pseudomonadota</taxon>
        <taxon>Gammaproteobacteria</taxon>
        <taxon>Cellvibrionales</taxon>
        <taxon>Cellvibrionaceae</taxon>
        <taxon>Simiduia</taxon>
    </lineage>
</organism>
<protein>
    <submittedName>
        <fullName evidence="4">Polysaccharide biosynthesis protein</fullName>
    </submittedName>
</protein>
<dbReference type="GO" id="GO:0004713">
    <property type="term" value="F:protein tyrosine kinase activity"/>
    <property type="evidence" value="ECO:0007669"/>
    <property type="project" value="TreeGrafter"/>
</dbReference>
<name>K4KIV9_SIMAS</name>
<keyword evidence="2" id="KW-0067">ATP-binding</keyword>
<dbReference type="STRING" id="1117647.M5M_08895"/>
<sequence>MGATTRKIDTVEQQFDAADRALKEGHADQAYELLDSLLRDHPTHYRSLLLQGAIAMGKSQYAKCEIYTRAALKLLPEGGPLDLQKAVVMAQLADSLQYQGKNAEARKIRLLLERANLSGAKANAGEGDEGQPVREPNSGRDGREQVKPMENSQSVGVTMEKPLGDQASQSSMHKPIANIRKMVQSPLWTQDELIERKVVYVGMRQREILNALREVRIKLLEGAQDDNLVVLVSSLKVGGGASFFAYNLAATFALDPNKTALYVDCNPYDSCADRYVNGVITKGLSHYLQDSKVQIEEIIYSSGVERVRVIPGADSNESAAELFYTQRMKLFINEIKNRYPDRFIILDAPSIQSSTEARILAQYCDKALLLVPFGKATKDEVMAGVDAVGRGRFAGLVFNY</sequence>
<dbReference type="InterPro" id="IPR011990">
    <property type="entry name" value="TPR-like_helical_dom_sf"/>
</dbReference>
<evidence type="ECO:0000256" key="1">
    <source>
        <dbReference type="ARBA" id="ARBA00022741"/>
    </source>
</evidence>
<reference evidence="4 5" key="1">
    <citation type="journal article" date="2013" name="Genome Announc.">
        <title>Complete genome sequence of Simiduia agarivorans SA1(T), a marine bacterium able to degrade a variety of polysaccharides.</title>
        <authorList>
            <person name="Lin S.Y."/>
            <person name="Shieh W.Y."/>
            <person name="Chen J.S."/>
            <person name="Tang S.L."/>
        </authorList>
    </citation>
    <scope>NUCLEOTIDE SEQUENCE [LARGE SCALE GENOMIC DNA]</scope>
    <source>
        <strain evidence="5">DSM 21679 / JCM 13881 / BCRC 17597 / SA1</strain>
    </source>
</reference>
<dbReference type="GO" id="GO:0005886">
    <property type="term" value="C:plasma membrane"/>
    <property type="evidence" value="ECO:0007669"/>
    <property type="project" value="TreeGrafter"/>
</dbReference>
<dbReference type="SUPFAM" id="SSF48452">
    <property type="entry name" value="TPR-like"/>
    <property type="match status" value="1"/>
</dbReference>
<dbReference type="CDD" id="cd05387">
    <property type="entry name" value="BY-kinase"/>
    <property type="match status" value="1"/>
</dbReference>
<keyword evidence="5" id="KW-1185">Reference proteome</keyword>
<evidence type="ECO:0000256" key="2">
    <source>
        <dbReference type="ARBA" id="ARBA00022840"/>
    </source>
</evidence>
<dbReference type="eggNOG" id="COG0489">
    <property type="taxonomic scope" value="Bacteria"/>
</dbReference>
<dbReference type="eggNOG" id="COG4783">
    <property type="taxonomic scope" value="Bacteria"/>
</dbReference>
<dbReference type="RefSeq" id="WP_015047131.1">
    <property type="nucleotide sequence ID" value="NC_018868.3"/>
</dbReference>
<feature type="region of interest" description="Disordered" evidence="3">
    <location>
        <begin position="121"/>
        <end position="155"/>
    </location>
</feature>
<dbReference type="InterPro" id="IPR050445">
    <property type="entry name" value="Bact_polysacc_biosynth/exp"/>
</dbReference>
<dbReference type="SUPFAM" id="SSF52540">
    <property type="entry name" value="P-loop containing nucleoside triphosphate hydrolases"/>
    <property type="match status" value="1"/>
</dbReference>
<dbReference type="PANTHER" id="PTHR32309">
    <property type="entry name" value="TYROSINE-PROTEIN KINASE"/>
    <property type="match status" value="1"/>
</dbReference>
<evidence type="ECO:0000256" key="3">
    <source>
        <dbReference type="SAM" id="MobiDB-lite"/>
    </source>
</evidence>
<dbReference type="InterPro" id="IPR005702">
    <property type="entry name" value="Wzc-like_C"/>
</dbReference>